<proteinExistence type="predicted"/>
<name>A0AAD3N7Y4_LATJO</name>
<evidence type="ECO:0000256" key="3">
    <source>
        <dbReference type="ARBA" id="ARBA00022737"/>
    </source>
</evidence>
<dbReference type="SMART" id="SM00369">
    <property type="entry name" value="LRR_TYP"/>
    <property type="match status" value="2"/>
</dbReference>
<dbReference type="SUPFAM" id="SSF52058">
    <property type="entry name" value="L domain-like"/>
    <property type="match status" value="1"/>
</dbReference>
<organism evidence="6 7">
    <name type="scientific">Lates japonicus</name>
    <name type="common">Japanese lates</name>
    <dbReference type="NCBI Taxonomy" id="270547"/>
    <lineage>
        <taxon>Eukaryota</taxon>
        <taxon>Metazoa</taxon>
        <taxon>Chordata</taxon>
        <taxon>Craniata</taxon>
        <taxon>Vertebrata</taxon>
        <taxon>Euteleostomi</taxon>
        <taxon>Actinopterygii</taxon>
        <taxon>Neopterygii</taxon>
        <taxon>Teleostei</taxon>
        <taxon>Neoteleostei</taxon>
        <taxon>Acanthomorphata</taxon>
        <taxon>Carangaria</taxon>
        <taxon>Carangaria incertae sedis</taxon>
        <taxon>Centropomidae</taxon>
        <taxon>Lates</taxon>
    </lineage>
</organism>
<keyword evidence="2" id="KW-0732">Signal</keyword>
<evidence type="ECO:0000256" key="4">
    <source>
        <dbReference type="ARBA" id="ARBA00023180"/>
    </source>
</evidence>
<feature type="non-terminal residue" evidence="6">
    <location>
        <position position="1"/>
    </location>
</feature>
<dbReference type="Gene3D" id="3.80.10.10">
    <property type="entry name" value="Ribonuclease Inhibitor"/>
    <property type="match status" value="1"/>
</dbReference>
<dbReference type="PANTHER" id="PTHR45712:SF30">
    <property type="entry name" value="LRRNT DOMAIN-CONTAINING PROTEIN"/>
    <property type="match status" value="1"/>
</dbReference>
<dbReference type="Pfam" id="PF13855">
    <property type="entry name" value="LRR_8"/>
    <property type="match status" value="1"/>
</dbReference>
<keyword evidence="1" id="KW-0433">Leucine-rich repeat</keyword>
<keyword evidence="4" id="KW-0325">Glycoprotein</keyword>
<sequence length="153" mass="16640">MTAEEFELHLSARATPCHRTNPLANNLPPVILLRVRAAFTETSQIHLCSPRRTHTCHQESSSLQPCSRGGGSCPAMCTCSNNIVDCRGKGLTAITANLPDSMAEIRLEQNGIKSVPPGAFSPYKKLRRIDLSNNQISEIAPDAFQGLRSLNSL</sequence>
<evidence type="ECO:0000256" key="1">
    <source>
        <dbReference type="ARBA" id="ARBA00022614"/>
    </source>
</evidence>
<gene>
    <name evidence="6" type="ORF">AKAME5_001787600</name>
</gene>
<accession>A0AAD3N7Y4</accession>
<feature type="domain" description="LRRNT" evidence="5">
    <location>
        <begin position="72"/>
        <end position="104"/>
    </location>
</feature>
<dbReference type="Pfam" id="PF01462">
    <property type="entry name" value="LRRNT"/>
    <property type="match status" value="1"/>
</dbReference>
<dbReference type="InterPro" id="IPR001611">
    <property type="entry name" value="Leu-rich_rpt"/>
</dbReference>
<dbReference type="Proteomes" id="UP001279410">
    <property type="component" value="Unassembled WGS sequence"/>
</dbReference>
<evidence type="ECO:0000256" key="2">
    <source>
        <dbReference type="ARBA" id="ARBA00022729"/>
    </source>
</evidence>
<evidence type="ECO:0000313" key="6">
    <source>
        <dbReference type="EMBL" id="GLD66486.1"/>
    </source>
</evidence>
<reference evidence="6" key="1">
    <citation type="submission" date="2022-08" db="EMBL/GenBank/DDBJ databases">
        <title>Genome sequencing of akame (Lates japonicus).</title>
        <authorList>
            <person name="Hashiguchi Y."/>
            <person name="Takahashi H."/>
        </authorList>
    </citation>
    <scope>NUCLEOTIDE SEQUENCE</scope>
    <source>
        <strain evidence="6">Kochi</strain>
    </source>
</reference>
<protein>
    <submittedName>
        <fullName evidence="6">Slit homolog 1a</fullName>
    </submittedName>
</protein>
<dbReference type="InterPro" id="IPR003591">
    <property type="entry name" value="Leu-rich_rpt_typical-subtyp"/>
</dbReference>
<dbReference type="EMBL" id="BRZM01000094">
    <property type="protein sequence ID" value="GLD66486.1"/>
    <property type="molecule type" value="Genomic_DNA"/>
</dbReference>
<keyword evidence="7" id="KW-1185">Reference proteome</keyword>
<dbReference type="PROSITE" id="PS51450">
    <property type="entry name" value="LRR"/>
    <property type="match status" value="1"/>
</dbReference>
<keyword evidence="3" id="KW-0677">Repeat</keyword>
<dbReference type="PANTHER" id="PTHR45712">
    <property type="entry name" value="AGAP008170-PA"/>
    <property type="match status" value="1"/>
</dbReference>
<dbReference type="InterPro" id="IPR000372">
    <property type="entry name" value="LRRNT"/>
</dbReference>
<evidence type="ECO:0000313" key="7">
    <source>
        <dbReference type="Proteomes" id="UP001279410"/>
    </source>
</evidence>
<dbReference type="SMART" id="SM00013">
    <property type="entry name" value="LRRNT"/>
    <property type="match status" value="1"/>
</dbReference>
<comment type="caution">
    <text evidence="6">The sequence shown here is derived from an EMBL/GenBank/DDBJ whole genome shotgun (WGS) entry which is preliminary data.</text>
</comment>
<evidence type="ECO:0000259" key="5">
    <source>
        <dbReference type="SMART" id="SM00013"/>
    </source>
</evidence>
<dbReference type="InterPro" id="IPR032675">
    <property type="entry name" value="LRR_dom_sf"/>
</dbReference>
<dbReference type="AlphaFoldDB" id="A0AAD3N7Y4"/>
<dbReference type="InterPro" id="IPR050333">
    <property type="entry name" value="SLRP"/>
</dbReference>